<keyword evidence="3" id="KW-1185">Reference proteome</keyword>
<sequence>MKSKDDLVLTESQWNNILKWIPNNERQQEEERILKYLREASASMKEKWPENNKQKINEIKFENYKNLNPEMKLYEKIKNSSPEERRKMIEEAEKFVSVRKIKECPIELRSAAILSENLQANKFQLEFQQQQKKEEKIKTEIRNKMDKAQSIAWLTDGWQHRTNAYLLAKQHKKELVEMIEQRRAAKEAEKKKRIELELEIIKTQDEEVKEQKAAVKQKKQEMHEYMRQHEKQTNLMSKQNRENKKRENEVIDVLVKVHTEGKNKIKEMIKEQEIQTKMERAKLSMTLQKQQLKRHIEEMKKLEEEQKLIEKARIEKEKILEQKDEKEKERKARLKNERLEDYSQSLKAAEARKAVKKEEDKEYFRARVINDKISQEYSRTRKETKAAKTKEILDNLKLQAIELKKDMKVEKLEAQKAFNKAYDDDTTDEKFFEYAKDLMEEAEKKNRPVKPIIEAMKIYKKRQCIDIKQKTRPHEISNVPIEMKAYESNSNIGKSKRRLKFEEDERKMINVYRGTKFIY</sequence>
<feature type="coiled-coil region" evidence="1">
    <location>
        <begin position="386"/>
        <end position="413"/>
    </location>
</feature>
<evidence type="ECO:0000313" key="3">
    <source>
        <dbReference type="Proteomes" id="UP001107558"/>
    </source>
</evidence>
<name>A0A9J6CDS9_POLVA</name>
<dbReference type="OrthoDB" id="331765at2759"/>
<evidence type="ECO:0000256" key="1">
    <source>
        <dbReference type="SAM" id="Coils"/>
    </source>
</evidence>
<dbReference type="AlphaFoldDB" id="A0A9J6CDS9"/>
<dbReference type="PANTHER" id="PTHR39944">
    <property type="match status" value="1"/>
</dbReference>
<dbReference type="EMBL" id="JADBJN010000001">
    <property type="protein sequence ID" value="KAG5680260.1"/>
    <property type="molecule type" value="Genomic_DNA"/>
</dbReference>
<comment type="caution">
    <text evidence="2">The sequence shown here is derived from an EMBL/GenBank/DDBJ whole genome shotgun (WGS) entry which is preliminary data.</text>
</comment>
<dbReference type="Proteomes" id="UP001107558">
    <property type="component" value="Chromosome 1"/>
</dbReference>
<protein>
    <submittedName>
        <fullName evidence="2">Uncharacterized protein</fullName>
    </submittedName>
</protein>
<accession>A0A9J6CDS9</accession>
<reference evidence="2" key="1">
    <citation type="submission" date="2021-03" db="EMBL/GenBank/DDBJ databases">
        <title>Chromosome level genome of the anhydrobiotic midge Polypedilum vanderplanki.</title>
        <authorList>
            <person name="Yoshida Y."/>
            <person name="Kikawada T."/>
            <person name="Gusev O."/>
        </authorList>
    </citation>
    <scope>NUCLEOTIDE SEQUENCE</scope>
    <source>
        <strain evidence="2">NIAS01</strain>
        <tissue evidence="2">Whole body or cell culture</tissue>
    </source>
</reference>
<feature type="coiled-coil region" evidence="1">
    <location>
        <begin position="168"/>
        <end position="235"/>
    </location>
</feature>
<gene>
    <name evidence="2" type="ORF">PVAND_009779</name>
</gene>
<evidence type="ECO:0000313" key="2">
    <source>
        <dbReference type="EMBL" id="KAG5680260.1"/>
    </source>
</evidence>
<feature type="coiled-coil region" evidence="1">
    <location>
        <begin position="285"/>
        <end position="359"/>
    </location>
</feature>
<organism evidence="2 3">
    <name type="scientific">Polypedilum vanderplanki</name>
    <name type="common">Sleeping chironomid midge</name>
    <dbReference type="NCBI Taxonomy" id="319348"/>
    <lineage>
        <taxon>Eukaryota</taxon>
        <taxon>Metazoa</taxon>
        <taxon>Ecdysozoa</taxon>
        <taxon>Arthropoda</taxon>
        <taxon>Hexapoda</taxon>
        <taxon>Insecta</taxon>
        <taxon>Pterygota</taxon>
        <taxon>Neoptera</taxon>
        <taxon>Endopterygota</taxon>
        <taxon>Diptera</taxon>
        <taxon>Nematocera</taxon>
        <taxon>Chironomoidea</taxon>
        <taxon>Chironomidae</taxon>
        <taxon>Chironominae</taxon>
        <taxon>Polypedilum</taxon>
        <taxon>Polypedilum</taxon>
    </lineage>
</organism>
<dbReference type="PANTHER" id="PTHR39944:SF1">
    <property type="entry name" value="CALDESMON-RELATED PROTEIN-RELATED"/>
    <property type="match status" value="1"/>
</dbReference>
<keyword evidence="1" id="KW-0175">Coiled coil</keyword>
<proteinExistence type="predicted"/>